<evidence type="ECO:0000313" key="3">
    <source>
        <dbReference type="EMBL" id="MEY2344842.1"/>
    </source>
</evidence>
<reference evidence="3" key="1">
    <citation type="submission" date="2021-05" db="EMBL/GenBank/DDBJ databases">
        <title>First report of NDM-5 and VEB-6 producing Proteus mirabilis isolated from blood of a sepsis patient in Kolkata, India.</title>
        <authorList>
            <person name="Halder G."/>
            <person name="Chaudhuri B."/>
            <person name="Dutta S."/>
        </authorList>
    </citation>
    <scope>NUCLEOTIDE SEQUENCE [LARGE SCALE GENOMIC DNA]</scope>
    <source>
        <strain evidence="3">7049</strain>
    </source>
</reference>
<dbReference type="EMBL" id="JADQCH020000002">
    <property type="protein sequence ID" value="MEY2344842.1"/>
    <property type="molecule type" value="Genomic_DNA"/>
</dbReference>
<organism evidence="3">
    <name type="scientific">Proteus mirabilis</name>
    <dbReference type="NCBI Taxonomy" id="584"/>
    <lineage>
        <taxon>Bacteria</taxon>
        <taxon>Pseudomonadati</taxon>
        <taxon>Pseudomonadota</taxon>
        <taxon>Gammaproteobacteria</taxon>
        <taxon>Enterobacterales</taxon>
        <taxon>Morganellaceae</taxon>
        <taxon>Proteus</taxon>
    </lineage>
</organism>
<feature type="domain" description="Mechanosensitive ion channel MscS porin" evidence="2">
    <location>
        <begin position="3"/>
        <end position="155"/>
    </location>
</feature>
<keyword evidence="1" id="KW-0175">Coiled coil</keyword>
<dbReference type="AlphaFoldDB" id="A0ABD5LUG5"/>
<proteinExistence type="predicted"/>
<accession>A0ABD5LUG5</accession>
<name>A0ABD5LUG5_PROMI</name>
<comment type="caution">
    <text evidence="3">The sequence shown here is derived from an EMBL/GenBank/DDBJ whole genome shotgun (WGS) entry which is preliminary data.</text>
</comment>
<protein>
    <recommendedName>
        <fullName evidence="2">Mechanosensitive ion channel MscS porin domain-containing protein</fullName>
    </recommendedName>
</protein>
<dbReference type="Pfam" id="PF12795">
    <property type="entry name" value="MscS_porin"/>
    <property type="match status" value="1"/>
</dbReference>
<evidence type="ECO:0000259" key="2">
    <source>
        <dbReference type="Pfam" id="PF12795"/>
    </source>
</evidence>
<feature type="coiled-coil region" evidence="1">
    <location>
        <begin position="29"/>
        <end position="63"/>
    </location>
</feature>
<dbReference type="InterPro" id="IPR024393">
    <property type="entry name" value="MscS_porin"/>
</dbReference>
<gene>
    <name evidence="3" type="ORF">I3679_015350</name>
</gene>
<sequence length="156" mass="18040">MQNQLSQLKQKIANKEVDDYRQSLESLPLATLESQLEEVLQSLAKAQEDLANYSNELIVLQTQPERAQSVLFNNSERLQQIRIALNKSSADKAQMRSSSVQLLQLEQYYLQQQNSFQKRTLQSNVQLQSLLQLQRDYSSAYIDLSQEHAQLLQEIL</sequence>
<evidence type="ECO:0000256" key="1">
    <source>
        <dbReference type="SAM" id="Coils"/>
    </source>
</evidence>